<accession>A0A034VQC9</accession>
<feature type="transmembrane region" description="Helical" evidence="11">
    <location>
        <begin position="359"/>
        <end position="377"/>
    </location>
</feature>
<evidence type="ECO:0000313" key="12">
    <source>
        <dbReference type="EMBL" id="JAC43743.1"/>
    </source>
</evidence>
<feature type="transmembrane region" description="Helical" evidence="11">
    <location>
        <begin position="316"/>
        <end position="339"/>
    </location>
</feature>
<feature type="transmembrane region" description="Helical" evidence="11">
    <location>
        <begin position="507"/>
        <end position="525"/>
    </location>
</feature>
<comment type="subcellular location">
    <subcellularLocation>
        <location evidence="1">Nucleus inner membrane</location>
        <topology evidence="1">Multi-pass membrane protein</topology>
    </subcellularLocation>
</comment>
<reference evidence="12" key="1">
    <citation type="journal article" date="2014" name="BMC Genomics">
        <title>Characterizing the developmental transcriptome of the oriental fruit fly, Bactrocera dorsalis (Diptera: Tephritidae) through comparative genomic analysis with Drosophila melanogaster utilizing modENCODE datasets.</title>
        <authorList>
            <person name="Geib S.M."/>
            <person name="Calla B."/>
            <person name="Hall B."/>
            <person name="Hou S."/>
            <person name="Manoukis N.C."/>
        </authorList>
    </citation>
    <scope>NUCLEOTIDE SEQUENCE</scope>
    <source>
        <strain evidence="12">Punador</strain>
    </source>
</reference>
<dbReference type="Pfam" id="PF01222">
    <property type="entry name" value="ERG4_ERG24"/>
    <property type="match status" value="1"/>
</dbReference>
<evidence type="ECO:0000256" key="9">
    <source>
        <dbReference type="ARBA" id="ARBA00023242"/>
    </source>
</evidence>
<feature type="compositionally biased region" description="Polar residues" evidence="10">
    <location>
        <begin position="71"/>
        <end position="84"/>
    </location>
</feature>
<keyword evidence="9" id="KW-0539">Nucleus</keyword>
<feature type="transmembrane region" description="Helical" evidence="11">
    <location>
        <begin position="545"/>
        <end position="563"/>
    </location>
</feature>
<feature type="region of interest" description="Disordered" evidence="10">
    <location>
        <begin position="1"/>
        <end position="145"/>
    </location>
</feature>
<feature type="compositionally biased region" description="Basic residues" evidence="10">
    <location>
        <begin position="1"/>
        <end position="12"/>
    </location>
</feature>
<feature type="compositionally biased region" description="Low complexity" evidence="10">
    <location>
        <begin position="129"/>
        <end position="142"/>
    </location>
</feature>
<dbReference type="GO" id="GO:0005637">
    <property type="term" value="C:nuclear inner membrane"/>
    <property type="evidence" value="ECO:0007669"/>
    <property type="project" value="UniProtKB-SubCell"/>
</dbReference>
<comment type="similarity">
    <text evidence="2">Belongs to the ERG4/ERG24 family.</text>
</comment>
<dbReference type="AlphaFoldDB" id="A0A034VQC9"/>
<evidence type="ECO:0000256" key="11">
    <source>
        <dbReference type="SAM" id="Phobius"/>
    </source>
</evidence>
<evidence type="ECO:0000256" key="8">
    <source>
        <dbReference type="ARBA" id="ARBA00023170"/>
    </source>
</evidence>
<dbReference type="Gene3D" id="1.20.120.1630">
    <property type="match status" value="1"/>
</dbReference>
<dbReference type="PANTHER" id="PTHR21257:SF55">
    <property type="entry name" value="DELTA(14)-STEROL REDUCTASE LBR"/>
    <property type="match status" value="1"/>
</dbReference>
<gene>
    <name evidence="12" type="primary">LBR</name>
</gene>
<evidence type="ECO:0000256" key="1">
    <source>
        <dbReference type="ARBA" id="ARBA00004473"/>
    </source>
</evidence>
<evidence type="ECO:0000256" key="7">
    <source>
        <dbReference type="ARBA" id="ARBA00023136"/>
    </source>
</evidence>
<dbReference type="PANTHER" id="PTHR21257">
    <property type="entry name" value="DELTA(14)-STEROL REDUCTASE"/>
    <property type="match status" value="1"/>
</dbReference>
<keyword evidence="5 11" id="KW-1133">Transmembrane helix</keyword>
<dbReference type="GO" id="GO:0016628">
    <property type="term" value="F:oxidoreductase activity, acting on the CH-CH group of donors, NAD or NADP as acceptor"/>
    <property type="evidence" value="ECO:0007669"/>
    <property type="project" value="InterPro"/>
</dbReference>
<evidence type="ECO:0000256" key="2">
    <source>
        <dbReference type="ARBA" id="ARBA00005402"/>
    </source>
</evidence>
<keyword evidence="6" id="KW-0238">DNA-binding</keyword>
<protein>
    <submittedName>
        <fullName evidence="12">Lamin-B receptor</fullName>
    </submittedName>
</protein>
<feature type="compositionally biased region" description="Polar residues" evidence="10">
    <location>
        <begin position="111"/>
        <end position="120"/>
    </location>
</feature>
<dbReference type="EMBL" id="GAKP01015208">
    <property type="protein sequence ID" value="JAC43744.1"/>
    <property type="molecule type" value="Transcribed_RNA"/>
</dbReference>
<feature type="compositionally biased region" description="Polar residues" evidence="10">
    <location>
        <begin position="183"/>
        <end position="201"/>
    </location>
</feature>
<feature type="transmembrane region" description="Helical" evidence="11">
    <location>
        <begin position="648"/>
        <end position="678"/>
    </location>
</feature>
<proteinExistence type="inferred from homology"/>
<feature type="transmembrane region" description="Helical" evidence="11">
    <location>
        <begin position="575"/>
        <end position="596"/>
    </location>
</feature>
<keyword evidence="7 11" id="KW-0472">Membrane</keyword>
<keyword evidence="8 12" id="KW-0675">Receptor</keyword>
<evidence type="ECO:0000256" key="5">
    <source>
        <dbReference type="ARBA" id="ARBA00022989"/>
    </source>
</evidence>
<feature type="region of interest" description="Disordered" evidence="10">
    <location>
        <begin position="176"/>
        <end position="232"/>
    </location>
</feature>
<evidence type="ECO:0000256" key="3">
    <source>
        <dbReference type="ARBA" id="ARBA00022553"/>
    </source>
</evidence>
<dbReference type="OrthoDB" id="5326588at2759"/>
<dbReference type="EMBL" id="GAKP01015209">
    <property type="protein sequence ID" value="JAC43743.1"/>
    <property type="molecule type" value="Transcribed_RNA"/>
</dbReference>
<dbReference type="GO" id="GO:0003677">
    <property type="term" value="F:DNA binding"/>
    <property type="evidence" value="ECO:0007669"/>
    <property type="project" value="UniProtKB-KW"/>
</dbReference>
<sequence>MEGRRTRGRPKRKDVSVTLAATEKPSTTSTHVNVPTKRSTSKTNVSPARRASPGRTRRSSRPRTSIVSSAPSTTTILIRSSPEANPSPIKELKETPSPKTTTSKTRIPSIVGSNLNTGGRSSPRFAAKSTSSIHSTYSSSSTQKTIEIRSTTSALDTEFQKLSDYIRRSVSKAIDGDKREGTHTPTTNTELESRYSRSVSRSIFDDGASSKAEFSDNETNGRTGEDDEEEEEEIEEYKSFNVTSPHSYSTSAIGKNCRQLEIPREFGGWIGATLLMTVAPCLVYYLQWCCQKNICELRMPYADIYSVKMDDIWNSIFYGEAIIAFLIFNVGVIILSILLCGRYVYLPTERTSPYYRLEYTFNGLPIAIIITLALGYIQIVNKGVIDFLLYHQLQFCVYSFINAFILGFWAYIRSLAVVGRANRVHGNLYGRTGNFLVDYALGRQVNPKWLDFIDFKLVFYRMTLLMTLVYVECYLIKIVTLPDNPPSGDGIWSAVVYYYNNTRYDSAALLTSGMLLVYIWDALIFEHHLASSFELQSEGFGALLLLRYGATPHLLTAVARYFFEQQLHRNVQSSTPLACCFAAYIPIALLITGLLLKRISSAVKYKYRVNPTNPYFDGIETIHTYQGRRLLLGPLWGRLRHPNYAGELLALCALAIPLFVRFAWPPLICILLLCIVLLHRTQRLQARNMSRYHSSWVRYCNKARYYILPKVY</sequence>
<dbReference type="InterPro" id="IPR001171">
    <property type="entry name" value="ERG24_DHCR-like"/>
</dbReference>
<keyword evidence="4 11" id="KW-0812">Transmembrane</keyword>
<feature type="transmembrane region" description="Helical" evidence="11">
    <location>
        <begin position="389"/>
        <end position="412"/>
    </location>
</feature>
<name>A0A034VQC9_BACDO</name>
<keyword evidence="3" id="KW-0597">Phosphoprotein</keyword>
<feature type="compositionally biased region" description="Polar residues" evidence="10">
    <location>
        <begin position="24"/>
        <end position="45"/>
    </location>
</feature>
<evidence type="ECO:0000256" key="4">
    <source>
        <dbReference type="ARBA" id="ARBA00022692"/>
    </source>
</evidence>
<feature type="transmembrane region" description="Helical" evidence="11">
    <location>
        <begin position="266"/>
        <end position="286"/>
    </location>
</feature>
<organism evidence="12">
    <name type="scientific">Bactrocera dorsalis</name>
    <name type="common">Oriental fruit fly</name>
    <name type="synonym">Dacus dorsalis</name>
    <dbReference type="NCBI Taxonomy" id="27457"/>
    <lineage>
        <taxon>Eukaryota</taxon>
        <taxon>Metazoa</taxon>
        <taxon>Ecdysozoa</taxon>
        <taxon>Arthropoda</taxon>
        <taxon>Hexapoda</taxon>
        <taxon>Insecta</taxon>
        <taxon>Pterygota</taxon>
        <taxon>Neoptera</taxon>
        <taxon>Endopterygota</taxon>
        <taxon>Diptera</taxon>
        <taxon>Brachycera</taxon>
        <taxon>Muscomorpha</taxon>
        <taxon>Tephritoidea</taxon>
        <taxon>Tephritidae</taxon>
        <taxon>Bactrocera</taxon>
        <taxon>Bactrocera</taxon>
    </lineage>
</organism>
<evidence type="ECO:0000256" key="10">
    <source>
        <dbReference type="SAM" id="MobiDB-lite"/>
    </source>
</evidence>
<dbReference type="GO" id="GO:0016126">
    <property type="term" value="P:sterol biosynthetic process"/>
    <property type="evidence" value="ECO:0007669"/>
    <property type="project" value="InterPro"/>
</dbReference>
<evidence type="ECO:0000256" key="6">
    <source>
        <dbReference type="ARBA" id="ARBA00023125"/>
    </source>
</evidence>